<proteinExistence type="predicted"/>
<evidence type="ECO:0000313" key="1">
    <source>
        <dbReference type="EMBL" id="KAI4332313.1"/>
    </source>
</evidence>
<comment type="caution">
    <text evidence="1">The sequence shown here is derived from an EMBL/GenBank/DDBJ whole genome shotgun (WGS) entry which is preliminary data.</text>
</comment>
<gene>
    <name evidence="1" type="ORF">L6164_017235</name>
</gene>
<reference evidence="1 2" key="1">
    <citation type="journal article" date="2022" name="DNA Res.">
        <title>Chromosomal-level genome assembly of the orchid tree Bauhinia variegata (Leguminosae; Cercidoideae) supports the allotetraploid origin hypothesis of Bauhinia.</title>
        <authorList>
            <person name="Zhong Y."/>
            <person name="Chen Y."/>
            <person name="Zheng D."/>
            <person name="Pang J."/>
            <person name="Liu Y."/>
            <person name="Luo S."/>
            <person name="Meng S."/>
            <person name="Qian L."/>
            <person name="Wei D."/>
            <person name="Dai S."/>
            <person name="Zhou R."/>
        </authorList>
    </citation>
    <scope>NUCLEOTIDE SEQUENCE [LARGE SCALE GENOMIC DNA]</scope>
    <source>
        <strain evidence="1">BV-YZ2020</strain>
    </source>
</reference>
<dbReference type="Proteomes" id="UP000828941">
    <property type="component" value="Chromosome 7"/>
</dbReference>
<accession>A0ACB9N8E6</accession>
<keyword evidence="2" id="KW-1185">Reference proteome</keyword>
<dbReference type="EMBL" id="CM039432">
    <property type="protein sequence ID" value="KAI4332313.1"/>
    <property type="molecule type" value="Genomic_DNA"/>
</dbReference>
<evidence type="ECO:0000313" key="2">
    <source>
        <dbReference type="Proteomes" id="UP000828941"/>
    </source>
</evidence>
<protein>
    <submittedName>
        <fullName evidence="1">Uncharacterized protein</fullName>
    </submittedName>
</protein>
<sequence>MAWGTKLWLMLLCFAATCMKHSIHGKPQVPCLFIFGDSSSDNGNNNYLPVTSKANWSPYGVDFPKGVTGRYNNGKTTIDRIGELLGFPDFIPPYADYLPPYPNPHVSDIFQGVNYASAGGGIDEQTGNNLGQVFSLSDQINHHRAIFFQIASELGSIQKARNHLNQCLYYLDIGTNDYTINYYVTDIYSTSVNYTTQQWANHLHDEYYKHLMVLHGYGARKFALSGVANLGCRPYQIRLHRAKGCVESINDAVQLFNEGLRPLVDRFNKEYPSSKFKYVNYTAIQSSIFPDFITGVPCCQTEKFFGACRYNGTYCKNREKYAFWDESHTSDAFNKIAAEKSYNDPKSSFTYPMDIKTLVK</sequence>
<name>A0ACB9N8E6_BAUVA</name>
<organism evidence="1 2">
    <name type="scientific">Bauhinia variegata</name>
    <name type="common">Purple orchid tree</name>
    <name type="synonym">Phanera variegata</name>
    <dbReference type="NCBI Taxonomy" id="167791"/>
    <lineage>
        <taxon>Eukaryota</taxon>
        <taxon>Viridiplantae</taxon>
        <taxon>Streptophyta</taxon>
        <taxon>Embryophyta</taxon>
        <taxon>Tracheophyta</taxon>
        <taxon>Spermatophyta</taxon>
        <taxon>Magnoliopsida</taxon>
        <taxon>eudicotyledons</taxon>
        <taxon>Gunneridae</taxon>
        <taxon>Pentapetalae</taxon>
        <taxon>rosids</taxon>
        <taxon>fabids</taxon>
        <taxon>Fabales</taxon>
        <taxon>Fabaceae</taxon>
        <taxon>Cercidoideae</taxon>
        <taxon>Cercideae</taxon>
        <taxon>Bauhiniinae</taxon>
        <taxon>Bauhinia</taxon>
    </lineage>
</organism>